<feature type="signal peptide" evidence="1">
    <location>
        <begin position="1"/>
        <end position="20"/>
    </location>
</feature>
<gene>
    <name evidence="2" type="ORF">AFUS01_LOCUS17039</name>
</gene>
<keyword evidence="3" id="KW-1185">Reference proteome</keyword>
<evidence type="ECO:0000256" key="1">
    <source>
        <dbReference type="SAM" id="SignalP"/>
    </source>
</evidence>
<proteinExistence type="predicted"/>
<organism evidence="2 3">
    <name type="scientific">Allacma fusca</name>
    <dbReference type="NCBI Taxonomy" id="39272"/>
    <lineage>
        <taxon>Eukaryota</taxon>
        <taxon>Metazoa</taxon>
        <taxon>Ecdysozoa</taxon>
        <taxon>Arthropoda</taxon>
        <taxon>Hexapoda</taxon>
        <taxon>Collembola</taxon>
        <taxon>Symphypleona</taxon>
        <taxon>Sminthuridae</taxon>
        <taxon>Allacma</taxon>
    </lineage>
</organism>
<dbReference type="AlphaFoldDB" id="A0A8J2KLT7"/>
<protein>
    <recommendedName>
        <fullName evidence="4">Glycine-rich protein</fullName>
    </recommendedName>
</protein>
<keyword evidence="1" id="KW-0732">Signal</keyword>
<reference evidence="2" key="1">
    <citation type="submission" date="2021-06" db="EMBL/GenBank/DDBJ databases">
        <authorList>
            <person name="Hodson N. C."/>
            <person name="Mongue J. A."/>
            <person name="Jaron S. K."/>
        </authorList>
    </citation>
    <scope>NUCLEOTIDE SEQUENCE</scope>
</reference>
<accession>A0A8J2KLT7</accession>
<comment type="caution">
    <text evidence="2">The sequence shown here is derived from an EMBL/GenBank/DDBJ whole genome shotgun (WGS) entry which is preliminary data.</text>
</comment>
<sequence>MGKVSLFLLIAVITIGFFVASELAEASSGAYRKPPFNGSIFGKRSSDVGAVGEGMKGINSLGSLCEIAMETCSSLYLESRVNEIP</sequence>
<feature type="chain" id="PRO_5035159035" description="Glycine-rich protein" evidence="1">
    <location>
        <begin position="21"/>
        <end position="85"/>
    </location>
</feature>
<dbReference type="Proteomes" id="UP000708208">
    <property type="component" value="Unassembled WGS sequence"/>
</dbReference>
<evidence type="ECO:0000313" key="3">
    <source>
        <dbReference type="Proteomes" id="UP000708208"/>
    </source>
</evidence>
<evidence type="ECO:0000313" key="2">
    <source>
        <dbReference type="EMBL" id="CAG7728245.1"/>
    </source>
</evidence>
<dbReference type="OrthoDB" id="8190180at2759"/>
<evidence type="ECO:0008006" key="4">
    <source>
        <dbReference type="Google" id="ProtNLM"/>
    </source>
</evidence>
<dbReference type="EMBL" id="CAJVCH010160661">
    <property type="protein sequence ID" value="CAG7728245.1"/>
    <property type="molecule type" value="Genomic_DNA"/>
</dbReference>
<name>A0A8J2KLT7_9HEXA</name>